<comment type="catalytic activity">
    <reaction evidence="14">
        <text>L-tyrosyl-[protein] + ATP = O-phospho-L-tyrosyl-[protein] + ADP + H(+)</text>
        <dbReference type="Rhea" id="RHEA:10596"/>
        <dbReference type="Rhea" id="RHEA-COMP:10136"/>
        <dbReference type="Rhea" id="RHEA-COMP:20101"/>
        <dbReference type="ChEBI" id="CHEBI:15378"/>
        <dbReference type="ChEBI" id="CHEBI:30616"/>
        <dbReference type="ChEBI" id="CHEBI:46858"/>
        <dbReference type="ChEBI" id="CHEBI:61978"/>
        <dbReference type="ChEBI" id="CHEBI:456216"/>
        <dbReference type="EC" id="2.7.10.1"/>
    </reaction>
</comment>
<keyword evidence="17" id="KW-0479">Metal-binding</keyword>
<dbReference type="InterPro" id="IPR001245">
    <property type="entry name" value="Ser-Thr/Tyr_kinase_cat_dom"/>
</dbReference>
<keyword evidence="17" id="KW-0460">Magnesium</keyword>
<dbReference type="SUPFAM" id="SSF56112">
    <property type="entry name" value="Protein kinase-like (PK-like)"/>
    <property type="match status" value="1"/>
</dbReference>
<dbReference type="PROSITE" id="PS00239">
    <property type="entry name" value="RECEPTOR_TYR_KIN_II"/>
    <property type="match status" value="1"/>
</dbReference>
<evidence type="ECO:0000256" key="19">
    <source>
        <dbReference type="SAM" id="Phobius"/>
    </source>
</evidence>
<keyword evidence="4 19" id="KW-0812">Transmembrane</keyword>
<evidence type="ECO:0000259" key="20">
    <source>
        <dbReference type="PROSITE" id="PS50011"/>
    </source>
</evidence>
<feature type="transmembrane region" description="Helical" evidence="19">
    <location>
        <begin position="17"/>
        <end position="40"/>
    </location>
</feature>
<gene>
    <name evidence="21" type="primary">100639361</name>
</gene>
<dbReference type="KEGG" id="aqu:100639361"/>
<comment type="subcellular location">
    <subcellularLocation>
        <location evidence="1">Membrane</location>
        <topology evidence="1">Single-pass membrane protein</topology>
    </subcellularLocation>
</comment>
<evidence type="ECO:0000313" key="22">
    <source>
        <dbReference type="Proteomes" id="UP000007879"/>
    </source>
</evidence>
<dbReference type="CDD" id="cd00192">
    <property type="entry name" value="PTKc"/>
    <property type="match status" value="1"/>
</dbReference>
<dbReference type="Proteomes" id="UP000007879">
    <property type="component" value="Unassembled WGS sequence"/>
</dbReference>
<evidence type="ECO:0000256" key="2">
    <source>
        <dbReference type="ARBA" id="ARBA00011902"/>
    </source>
</evidence>
<evidence type="ECO:0000256" key="16">
    <source>
        <dbReference type="PIRSR" id="PIRSR000615-2"/>
    </source>
</evidence>
<dbReference type="GO" id="GO:0004714">
    <property type="term" value="F:transmembrane receptor protein tyrosine kinase activity"/>
    <property type="evidence" value="ECO:0007669"/>
    <property type="project" value="UniProtKB-EC"/>
</dbReference>
<dbReference type="Gene3D" id="1.10.510.10">
    <property type="entry name" value="Transferase(Phosphotransferase) domain 1"/>
    <property type="match status" value="1"/>
</dbReference>
<keyword evidence="13" id="KW-0325">Glycoprotein</keyword>
<dbReference type="InterPro" id="IPR002011">
    <property type="entry name" value="Tyr_kinase_rcpt_2_CS"/>
</dbReference>
<dbReference type="eggNOG" id="KOG1094">
    <property type="taxonomic scope" value="Eukaryota"/>
</dbReference>
<keyword evidence="3" id="KW-0808">Transferase</keyword>
<dbReference type="GO" id="GO:0005524">
    <property type="term" value="F:ATP binding"/>
    <property type="evidence" value="ECO:0007669"/>
    <property type="project" value="UniProtKB-KW"/>
</dbReference>
<keyword evidence="9 19" id="KW-1133">Transmembrane helix</keyword>
<evidence type="ECO:0000256" key="5">
    <source>
        <dbReference type="ARBA" id="ARBA00022729"/>
    </source>
</evidence>
<evidence type="ECO:0000256" key="13">
    <source>
        <dbReference type="ARBA" id="ARBA00023180"/>
    </source>
</evidence>
<evidence type="ECO:0000256" key="11">
    <source>
        <dbReference type="ARBA" id="ARBA00023137"/>
    </source>
</evidence>
<reference evidence="22" key="1">
    <citation type="journal article" date="2010" name="Nature">
        <title>The Amphimedon queenslandica genome and the evolution of animal complexity.</title>
        <authorList>
            <person name="Srivastava M."/>
            <person name="Simakov O."/>
            <person name="Chapman J."/>
            <person name="Fahey B."/>
            <person name="Gauthier M.E."/>
            <person name="Mitros T."/>
            <person name="Richards G.S."/>
            <person name="Conaco C."/>
            <person name="Dacre M."/>
            <person name="Hellsten U."/>
            <person name="Larroux C."/>
            <person name="Putnam N.H."/>
            <person name="Stanke M."/>
            <person name="Adamska M."/>
            <person name="Darling A."/>
            <person name="Degnan S.M."/>
            <person name="Oakley T.H."/>
            <person name="Plachetzki D.C."/>
            <person name="Zhai Y."/>
            <person name="Adamski M."/>
            <person name="Calcino A."/>
            <person name="Cummins S.F."/>
            <person name="Goodstein D.M."/>
            <person name="Harris C."/>
            <person name="Jackson D.J."/>
            <person name="Leys S.P."/>
            <person name="Shu S."/>
            <person name="Woodcroft B.J."/>
            <person name="Vervoort M."/>
            <person name="Kosik K.S."/>
            <person name="Manning G."/>
            <person name="Degnan B.M."/>
            <person name="Rokhsar D.S."/>
        </authorList>
    </citation>
    <scope>NUCLEOTIDE SEQUENCE [LARGE SCALE GENOMIC DNA]</scope>
</reference>
<dbReference type="FunFam" id="1.10.510.10:FF:000554">
    <property type="entry name" value="Predicted protein"/>
    <property type="match status" value="1"/>
</dbReference>
<evidence type="ECO:0000313" key="21">
    <source>
        <dbReference type="EnsemblMetazoa" id="Aqu2.1.30015_001"/>
    </source>
</evidence>
<reference evidence="21" key="2">
    <citation type="submission" date="2017-05" db="UniProtKB">
        <authorList>
            <consortium name="EnsemblMetazoa"/>
        </authorList>
    </citation>
    <scope>IDENTIFICATION</scope>
</reference>
<dbReference type="GO" id="GO:0046872">
    <property type="term" value="F:metal ion binding"/>
    <property type="evidence" value="ECO:0007669"/>
    <property type="project" value="UniProtKB-KW"/>
</dbReference>
<evidence type="ECO:0000256" key="3">
    <source>
        <dbReference type="ARBA" id="ARBA00022679"/>
    </source>
</evidence>
<evidence type="ECO:0000256" key="9">
    <source>
        <dbReference type="ARBA" id="ARBA00022989"/>
    </source>
</evidence>
<dbReference type="GO" id="GO:0005886">
    <property type="term" value="C:plasma membrane"/>
    <property type="evidence" value="ECO:0007669"/>
    <property type="project" value="TreeGrafter"/>
</dbReference>
<dbReference type="SMART" id="SM00219">
    <property type="entry name" value="TyrKc"/>
    <property type="match status" value="1"/>
</dbReference>
<keyword evidence="5" id="KW-0732">Signal</keyword>
<dbReference type="GO" id="GO:0043235">
    <property type="term" value="C:receptor complex"/>
    <property type="evidence" value="ECO:0007669"/>
    <property type="project" value="TreeGrafter"/>
</dbReference>
<evidence type="ECO:0000256" key="18">
    <source>
        <dbReference type="SAM" id="MobiDB-lite"/>
    </source>
</evidence>
<dbReference type="FunCoup" id="A0A1X7UPU6">
    <property type="interactions" value="1"/>
</dbReference>
<feature type="region of interest" description="Disordered" evidence="18">
    <location>
        <begin position="115"/>
        <end position="150"/>
    </location>
</feature>
<accession>A0A1X7UPU6</accession>
<dbReference type="EnsemblMetazoa" id="Aqu2.1.30015_001">
    <property type="protein sequence ID" value="Aqu2.1.30015_001"/>
    <property type="gene ID" value="Aqu2.1.30015"/>
</dbReference>
<dbReference type="STRING" id="400682.A0A1X7UPU6"/>
<proteinExistence type="predicted"/>
<keyword evidence="12" id="KW-0675">Receptor</keyword>
<evidence type="ECO:0000256" key="12">
    <source>
        <dbReference type="ARBA" id="ARBA00023170"/>
    </source>
</evidence>
<evidence type="ECO:0000256" key="14">
    <source>
        <dbReference type="ARBA" id="ARBA00051243"/>
    </source>
</evidence>
<feature type="active site" description="Proton acceptor" evidence="15">
    <location>
        <position position="368"/>
    </location>
</feature>
<dbReference type="PROSITE" id="PS50011">
    <property type="entry name" value="PROTEIN_KINASE_DOM"/>
    <property type="match status" value="1"/>
</dbReference>
<dbReference type="InParanoid" id="A0A1X7UPU6"/>
<dbReference type="InterPro" id="IPR020635">
    <property type="entry name" value="Tyr_kinase_cat_dom"/>
</dbReference>
<dbReference type="PROSITE" id="PS00109">
    <property type="entry name" value="PROTEIN_KINASE_TYR"/>
    <property type="match status" value="1"/>
</dbReference>
<keyword evidence="22" id="KW-1185">Reference proteome</keyword>
<dbReference type="Pfam" id="PF07714">
    <property type="entry name" value="PK_Tyr_Ser-Thr"/>
    <property type="match status" value="1"/>
</dbReference>
<dbReference type="EnsemblMetazoa" id="XM_003387002.3">
    <property type="protein sequence ID" value="XP_003387050.2"/>
    <property type="gene ID" value="LOC100639361"/>
</dbReference>
<dbReference type="InterPro" id="IPR011009">
    <property type="entry name" value="Kinase-like_dom_sf"/>
</dbReference>
<name>A0A1X7UPU6_AMPQE</name>
<evidence type="ECO:0000256" key="15">
    <source>
        <dbReference type="PIRSR" id="PIRSR000615-1"/>
    </source>
</evidence>
<dbReference type="PANTHER" id="PTHR24416">
    <property type="entry name" value="TYROSINE-PROTEIN KINASE RECEPTOR"/>
    <property type="match status" value="1"/>
</dbReference>
<evidence type="ECO:0000256" key="4">
    <source>
        <dbReference type="ARBA" id="ARBA00022692"/>
    </source>
</evidence>
<feature type="binding site" evidence="16">
    <location>
        <position position="372"/>
    </location>
    <ligand>
        <name>ATP</name>
        <dbReference type="ChEBI" id="CHEBI:30616"/>
    </ligand>
</feature>
<keyword evidence="11" id="KW-0829">Tyrosine-protein kinase</keyword>
<dbReference type="PANTHER" id="PTHR24416:SF349">
    <property type="entry name" value="TYROSINE-PROTEIN KINASE RYK"/>
    <property type="match status" value="1"/>
</dbReference>
<dbReference type="GO" id="GO:0007169">
    <property type="term" value="P:cell surface receptor protein tyrosine kinase signaling pathway"/>
    <property type="evidence" value="ECO:0007669"/>
    <property type="project" value="InterPro"/>
</dbReference>
<dbReference type="OrthoDB" id="6071166at2759"/>
<evidence type="ECO:0000256" key="17">
    <source>
        <dbReference type="PIRSR" id="PIRSR000615-3"/>
    </source>
</evidence>
<organism evidence="21">
    <name type="scientific">Amphimedon queenslandica</name>
    <name type="common">Sponge</name>
    <dbReference type="NCBI Taxonomy" id="400682"/>
    <lineage>
        <taxon>Eukaryota</taxon>
        <taxon>Metazoa</taxon>
        <taxon>Porifera</taxon>
        <taxon>Demospongiae</taxon>
        <taxon>Heteroscleromorpha</taxon>
        <taxon>Haplosclerida</taxon>
        <taxon>Niphatidae</taxon>
        <taxon>Amphimedon</taxon>
    </lineage>
</organism>
<keyword evidence="7" id="KW-0418">Kinase</keyword>
<feature type="binding site" evidence="17">
    <location>
        <position position="386"/>
    </location>
    <ligand>
        <name>Mg(2+)</name>
        <dbReference type="ChEBI" id="CHEBI:18420"/>
    </ligand>
</feature>
<sequence>MSDTSLDNSLKLTERNIHILVVALVLALFVGVLFIVLLIVCIRYKKRTESVDEVLSTEEKTIANEAPYCVESAEKTTVTSPSYHVERHAPLVTISHDIVGMETNQHYHCLRMEDGGVDSPESVTSIPSPRVSDEYDYGNGGTSSQQTGREELLKPHLPLKGTCYSLEVPSLFNNGAQILRTYSEAHIDYEKDSNYSPPLYTRSNSTSSSLNLTIIEIEPSNIVTDGTLGMGQFGQVHLAHTRGLSAADIGIGTDSDRTRSHEVAVKFLNQNATEKDLKCFQKEVKYMSRLRHRNVVQILAVCWREEKFIMLEFMKNGDLQTFLQCYKSVNMGQETYNKTLSYYKLVDMSLQIADAMRYLSSCKFIHRDLAARNCLVGDNFLVKVADFGLSKNLYDSCYYRLTGAAILPIRWMAPECFYGRFSEKSDVWGFGVTLWEMFNLCLERPYTNMKDKQIIEGALNGSLKVLDKPECCQTDLYHIMTSCWRPRAVDRPSFEELHKRLSTLYH</sequence>
<dbReference type="EC" id="2.7.10.1" evidence="2"/>
<dbReference type="Gene3D" id="3.30.200.20">
    <property type="entry name" value="Phosphorylase Kinase, domain 1"/>
    <property type="match status" value="1"/>
</dbReference>
<protein>
    <recommendedName>
        <fullName evidence="2">receptor protein-tyrosine kinase</fullName>
        <ecNumber evidence="2">2.7.10.1</ecNumber>
    </recommendedName>
</protein>
<evidence type="ECO:0000256" key="7">
    <source>
        <dbReference type="ARBA" id="ARBA00022777"/>
    </source>
</evidence>
<keyword evidence="8 16" id="KW-0067">ATP-binding</keyword>
<evidence type="ECO:0000256" key="1">
    <source>
        <dbReference type="ARBA" id="ARBA00004167"/>
    </source>
</evidence>
<evidence type="ECO:0000256" key="6">
    <source>
        <dbReference type="ARBA" id="ARBA00022741"/>
    </source>
</evidence>
<dbReference type="PRINTS" id="PR00109">
    <property type="entry name" value="TYRKINASE"/>
</dbReference>
<keyword evidence="6 16" id="KW-0547">Nucleotide-binding</keyword>
<dbReference type="InterPro" id="IPR008266">
    <property type="entry name" value="Tyr_kinase_AS"/>
</dbReference>
<feature type="domain" description="Protein kinase" evidence="20">
    <location>
        <begin position="222"/>
        <end position="506"/>
    </location>
</feature>
<dbReference type="InterPro" id="IPR000719">
    <property type="entry name" value="Prot_kinase_dom"/>
</dbReference>
<feature type="binding site" evidence="17">
    <location>
        <position position="373"/>
    </location>
    <ligand>
        <name>Mg(2+)</name>
        <dbReference type="ChEBI" id="CHEBI:18420"/>
    </ligand>
</feature>
<dbReference type="AlphaFoldDB" id="A0A1X7UPU6"/>
<evidence type="ECO:0000256" key="10">
    <source>
        <dbReference type="ARBA" id="ARBA00023136"/>
    </source>
</evidence>
<evidence type="ECO:0000256" key="8">
    <source>
        <dbReference type="ARBA" id="ARBA00022840"/>
    </source>
</evidence>
<keyword evidence="10 19" id="KW-0472">Membrane</keyword>
<dbReference type="InterPro" id="IPR050122">
    <property type="entry name" value="RTK"/>
</dbReference>
<dbReference type="GO" id="GO:0051897">
    <property type="term" value="P:positive regulation of phosphatidylinositol 3-kinase/protein kinase B signal transduction"/>
    <property type="evidence" value="ECO:0007669"/>
    <property type="project" value="TreeGrafter"/>
</dbReference>